<dbReference type="EMBL" id="DTBQ01000136">
    <property type="protein sequence ID" value="HGM47051.1"/>
    <property type="molecule type" value="Genomic_DNA"/>
</dbReference>
<name>A0A7C4H984_THEPE</name>
<sequence>MVVGRFQVMALLQAARYYILTGDKERAFSFGLNRAIFYAWAKRRGVPAAASRPRATGAGAEVEGERSIVYVGDEQAYVSPNGWFVMGGVEQRPEDFEREVARKIEEEVSFEEAWRLALEYVGSFDKRVLLSQRDFYEKVYLPVRDSFPEIAPRERKGGQLTLL</sequence>
<protein>
    <submittedName>
        <fullName evidence="1">Uncharacterized protein</fullName>
    </submittedName>
</protein>
<accession>A0A7C4H984</accession>
<gene>
    <name evidence="1" type="ORF">ENU21_04805</name>
</gene>
<evidence type="ECO:0000313" key="1">
    <source>
        <dbReference type="EMBL" id="HGM47051.1"/>
    </source>
</evidence>
<proteinExistence type="predicted"/>
<reference evidence="1" key="1">
    <citation type="journal article" date="2020" name="mSystems">
        <title>Genome- and Community-Level Interaction Insights into Carbon Utilization and Element Cycling Functions of Hydrothermarchaeota in Hydrothermal Sediment.</title>
        <authorList>
            <person name="Zhou Z."/>
            <person name="Liu Y."/>
            <person name="Xu W."/>
            <person name="Pan J."/>
            <person name="Luo Z.H."/>
            <person name="Li M."/>
        </authorList>
    </citation>
    <scope>NUCLEOTIDE SEQUENCE</scope>
    <source>
        <strain evidence="1">SpSt-649</strain>
    </source>
</reference>
<comment type="caution">
    <text evidence="1">The sequence shown here is derived from an EMBL/GenBank/DDBJ whole genome shotgun (WGS) entry which is preliminary data.</text>
</comment>
<organism evidence="1">
    <name type="scientific">Thermofilum pendens</name>
    <dbReference type="NCBI Taxonomy" id="2269"/>
    <lineage>
        <taxon>Archaea</taxon>
        <taxon>Thermoproteota</taxon>
        <taxon>Thermoprotei</taxon>
        <taxon>Thermofilales</taxon>
        <taxon>Thermofilaceae</taxon>
        <taxon>Thermofilum</taxon>
    </lineage>
</organism>
<dbReference type="AlphaFoldDB" id="A0A7C4H984"/>